<gene>
    <name evidence="14" type="ORF">G5V58_06075</name>
</gene>
<dbReference type="GO" id="GO:0016020">
    <property type="term" value="C:membrane"/>
    <property type="evidence" value="ECO:0007669"/>
    <property type="project" value="UniProtKB-SubCell"/>
</dbReference>
<dbReference type="KEGG" id="nano:G5V58_06075"/>
<comment type="similarity">
    <text evidence="3">Belongs to the peptidase M50B family.</text>
</comment>
<keyword evidence="4 14" id="KW-0645">Protease</keyword>
<evidence type="ECO:0000256" key="2">
    <source>
        <dbReference type="ARBA" id="ARBA00004141"/>
    </source>
</evidence>
<feature type="domain" description="PDZ" evidence="13">
    <location>
        <begin position="204"/>
        <end position="248"/>
    </location>
</feature>
<evidence type="ECO:0000259" key="13">
    <source>
        <dbReference type="Pfam" id="PF17820"/>
    </source>
</evidence>
<reference evidence="14 15" key="1">
    <citation type="submission" date="2020-02" db="EMBL/GenBank/DDBJ databases">
        <title>Full genome sequence of Nocardioides sp. R-3366.</title>
        <authorList>
            <person name="Im W.-T."/>
        </authorList>
    </citation>
    <scope>NUCLEOTIDE SEQUENCE [LARGE SCALE GENOMIC DNA]</scope>
    <source>
        <strain evidence="14 15">R-3366</strain>
    </source>
</reference>
<dbReference type="EMBL" id="CP049257">
    <property type="protein sequence ID" value="QIG42396.1"/>
    <property type="molecule type" value="Genomic_DNA"/>
</dbReference>
<keyword evidence="6" id="KW-0378">Hydrolase</keyword>
<keyword evidence="9" id="KW-0482">Metalloprotease</keyword>
<keyword evidence="15" id="KW-1185">Reference proteome</keyword>
<evidence type="ECO:0000256" key="9">
    <source>
        <dbReference type="ARBA" id="ARBA00023049"/>
    </source>
</evidence>
<feature type="transmembrane region" description="Helical" evidence="11">
    <location>
        <begin position="6"/>
        <end position="23"/>
    </location>
</feature>
<evidence type="ECO:0000256" key="1">
    <source>
        <dbReference type="ARBA" id="ARBA00001947"/>
    </source>
</evidence>
<evidence type="ECO:0000313" key="14">
    <source>
        <dbReference type="EMBL" id="QIG42396.1"/>
    </source>
</evidence>
<dbReference type="Proteomes" id="UP000502996">
    <property type="component" value="Chromosome"/>
</dbReference>
<evidence type="ECO:0000256" key="8">
    <source>
        <dbReference type="ARBA" id="ARBA00022989"/>
    </source>
</evidence>
<feature type="domain" description="Peptidase M50" evidence="12">
    <location>
        <begin position="13"/>
        <end position="404"/>
    </location>
</feature>
<evidence type="ECO:0000256" key="4">
    <source>
        <dbReference type="ARBA" id="ARBA00022670"/>
    </source>
</evidence>
<keyword evidence="10 11" id="KW-0472">Membrane</keyword>
<evidence type="ECO:0000256" key="6">
    <source>
        <dbReference type="ARBA" id="ARBA00022801"/>
    </source>
</evidence>
<evidence type="ECO:0000256" key="3">
    <source>
        <dbReference type="ARBA" id="ARBA00007931"/>
    </source>
</evidence>
<evidence type="ECO:0000259" key="12">
    <source>
        <dbReference type="Pfam" id="PF02163"/>
    </source>
</evidence>
<dbReference type="InterPro" id="IPR004387">
    <property type="entry name" value="Pept_M50_Zn"/>
</dbReference>
<dbReference type="CDD" id="cd06163">
    <property type="entry name" value="S2P-M50_PDZ_RseP-like"/>
    <property type="match status" value="1"/>
</dbReference>
<dbReference type="Pfam" id="PF17820">
    <property type="entry name" value="PDZ_6"/>
    <property type="match status" value="1"/>
</dbReference>
<dbReference type="GO" id="GO:0006508">
    <property type="term" value="P:proteolysis"/>
    <property type="evidence" value="ECO:0007669"/>
    <property type="project" value="UniProtKB-KW"/>
</dbReference>
<dbReference type="InterPro" id="IPR036034">
    <property type="entry name" value="PDZ_sf"/>
</dbReference>
<dbReference type="Gene3D" id="2.30.42.10">
    <property type="match status" value="1"/>
</dbReference>
<keyword evidence="7" id="KW-0862">Zinc</keyword>
<protein>
    <submittedName>
        <fullName evidence="14">Site-2 protease family protein</fullName>
    </submittedName>
</protein>
<evidence type="ECO:0000313" key="15">
    <source>
        <dbReference type="Proteomes" id="UP000502996"/>
    </source>
</evidence>
<organism evidence="14 15">
    <name type="scientific">Nocardioides anomalus</name>
    <dbReference type="NCBI Taxonomy" id="2712223"/>
    <lineage>
        <taxon>Bacteria</taxon>
        <taxon>Bacillati</taxon>
        <taxon>Actinomycetota</taxon>
        <taxon>Actinomycetes</taxon>
        <taxon>Propionibacteriales</taxon>
        <taxon>Nocardioidaceae</taxon>
        <taxon>Nocardioides</taxon>
    </lineage>
</organism>
<dbReference type="InterPro" id="IPR008915">
    <property type="entry name" value="Peptidase_M50"/>
</dbReference>
<dbReference type="PANTHER" id="PTHR42837:SF2">
    <property type="entry name" value="MEMBRANE METALLOPROTEASE ARASP2, CHLOROPLASTIC-RELATED"/>
    <property type="match status" value="1"/>
</dbReference>
<dbReference type="InterPro" id="IPR041489">
    <property type="entry name" value="PDZ_6"/>
</dbReference>
<proteinExistence type="inferred from homology"/>
<dbReference type="SUPFAM" id="SSF50156">
    <property type="entry name" value="PDZ domain-like"/>
    <property type="match status" value="1"/>
</dbReference>
<dbReference type="GO" id="GO:0004222">
    <property type="term" value="F:metalloendopeptidase activity"/>
    <property type="evidence" value="ECO:0007669"/>
    <property type="project" value="InterPro"/>
</dbReference>
<keyword evidence="5 11" id="KW-0812">Transmembrane</keyword>
<comment type="cofactor">
    <cofactor evidence="1">
        <name>Zn(2+)</name>
        <dbReference type="ChEBI" id="CHEBI:29105"/>
    </cofactor>
</comment>
<accession>A0A6G6WB05</accession>
<comment type="subcellular location">
    <subcellularLocation>
        <location evidence="2">Membrane</location>
        <topology evidence="2">Multi-pass membrane protein</topology>
    </subcellularLocation>
</comment>
<keyword evidence="8 11" id="KW-1133">Transmembrane helix</keyword>
<name>A0A6G6WB05_9ACTN</name>
<evidence type="ECO:0000256" key="10">
    <source>
        <dbReference type="ARBA" id="ARBA00023136"/>
    </source>
</evidence>
<dbReference type="PANTHER" id="PTHR42837">
    <property type="entry name" value="REGULATOR OF SIGMA-E PROTEASE RSEP"/>
    <property type="match status" value="1"/>
</dbReference>
<feature type="transmembrane region" description="Helical" evidence="11">
    <location>
        <begin position="362"/>
        <end position="382"/>
    </location>
</feature>
<dbReference type="RefSeq" id="WP_165229837.1">
    <property type="nucleotide sequence ID" value="NZ_CP049257.1"/>
</dbReference>
<evidence type="ECO:0000256" key="7">
    <source>
        <dbReference type="ARBA" id="ARBA00022833"/>
    </source>
</evidence>
<evidence type="ECO:0000256" key="5">
    <source>
        <dbReference type="ARBA" id="ARBA00022692"/>
    </source>
</evidence>
<dbReference type="Pfam" id="PF02163">
    <property type="entry name" value="Peptidase_M50"/>
    <property type="match status" value="1"/>
</dbReference>
<sequence>MTSLLYIAGILIFVVSILVSIGLHELGHMIPAKAFGGKVTQYFIGFGPTVWSRRRGETEYGVKAIPLGGYVKIVGMLPPGAEQLGTVEYDDQGNQVTRIRKSNTGIFTQLISDARAAEWELITPADDERLFYKMAWWKKVVVMAGGPSVNIAIAFFLFWTVFATYGNPTDDAVDSGAPVISSVNKCVIPASEQRTACEAGDQLSPAFEAGLRPGDTITSFNGTAITSYDQLQELIRANKDGRAEIGYERDGTAYTTTTSTLLQDRPVDTDHPDQLESVGFLGVAPTTHRVTGGPLYTLVQMGYTAEQTVEAMVRLPERVWGVAKAIVGVQDRDPESPVSIVGGSRIAGETASATWLPNDAKITFLLLLVAGFNFFIGAFNFIPLLPLDGGHIASALWEAVRRGLAKLRGLPDPGFVDAAKLLPIAYVMASAMLVMSLVLIVGDLVVPIHITG</sequence>
<evidence type="ECO:0000256" key="11">
    <source>
        <dbReference type="SAM" id="Phobius"/>
    </source>
</evidence>
<feature type="transmembrane region" description="Helical" evidence="11">
    <location>
        <begin position="424"/>
        <end position="446"/>
    </location>
</feature>
<dbReference type="AlphaFoldDB" id="A0A6G6WB05"/>